<keyword evidence="6" id="KW-0479">Metal-binding</keyword>
<feature type="compositionally biased region" description="Polar residues" evidence="19">
    <location>
        <begin position="777"/>
        <end position="797"/>
    </location>
</feature>
<evidence type="ECO:0000256" key="19">
    <source>
        <dbReference type="SAM" id="MobiDB-lite"/>
    </source>
</evidence>
<dbReference type="InterPro" id="IPR018378">
    <property type="entry name" value="C-type_lectin_CS"/>
</dbReference>
<dbReference type="Pfam" id="PF00193">
    <property type="entry name" value="Xlink"/>
    <property type="match status" value="4"/>
</dbReference>
<dbReference type="InterPro" id="IPR003006">
    <property type="entry name" value="Ig/MHC_CS"/>
</dbReference>
<dbReference type="InterPro" id="IPR016187">
    <property type="entry name" value="CTDL_fold"/>
</dbReference>
<dbReference type="SMART" id="SM00034">
    <property type="entry name" value="CLECT"/>
    <property type="match status" value="1"/>
</dbReference>
<evidence type="ECO:0000256" key="17">
    <source>
        <dbReference type="PROSITE-ProRule" id="PRU00302"/>
    </source>
</evidence>
<dbReference type="SUPFAM" id="SSF48726">
    <property type="entry name" value="Immunoglobulin"/>
    <property type="match status" value="1"/>
</dbReference>
<evidence type="ECO:0000256" key="16">
    <source>
        <dbReference type="ARBA" id="ARBA00042947"/>
    </source>
</evidence>
<keyword evidence="12" id="KW-0325">Glycoprotein</keyword>
<dbReference type="FunFam" id="3.10.100.10:FF:000002">
    <property type="entry name" value="Hyaluronan proteoglycan link protein 1"/>
    <property type="match status" value="2"/>
</dbReference>
<dbReference type="GO" id="GO:0007155">
    <property type="term" value="P:cell adhesion"/>
    <property type="evidence" value="ECO:0007669"/>
    <property type="project" value="InterPro"/>
</dbReference>
<dbReference type="GO" id="GO:0005540">
    <property type="term" value="F:hyaluronic acid binding"/>
    <property type="evidence" value="ECO:0007669"/>
    <property type="project" value="InterPro"/>
</dbReference>
<evidence type="ECO:0000256" key="3">
    <source>
        <dbReference type="ARBA" id="ARBA00022525"/>
    </source>
</evidence>
<feature type="domain" description="Link" evidence="24">
    <location>
        <begin position="587"/>
        <end position="683"/>
    </location>
</feature>
<comment type="caution">
    <text evidence="18">Lacks conserved residue(s) required for the propagation of feature annotation.</text>
</comment>
<feature type="region of interest" description="Disordered" evidence="19">
    <location>
        <begin position="1097"/>
        <end position="1239"/>
    </location>
</feature>
<evidence type="ECO:0000259" key="23">
    <source>
        <dbReference type="PROSITE" id="PS50923"/>
    </source>
</evidence>
<keyword evidence="11 17" id="KW-1015">Disulfide bond</keyword>
<dbReference type="GO" id="GO:0046872">
    <property type="term" value="F:metal ion binding"/>
    <property type="evidence" value="ECO:0007669"/>
    <property type="project" value="UniProtKB-KW"/>
</dbReference>
<dbReference type="Gene3D" id="2.10.70.10">
    <property type="entry name" value="Complement Module, domain 1"/>
    <property type="match status" value="1"/>
</dbReference>
<evidence type="ECO:0000256" key="10">
    <source>
        <dbReference type="ARBA" id="ARBA00022974"/>
    </source>
</evidence>
<dbReference type="CDD" id="cd05900">
    <property type="entry name" value="Ig_Aggrecan"/>
    <property type="match status" value="1"/>
</dbReference>
<evidence type="ECO:0000256" key="18">
    <source>
        <dbReference type="PROSITE-ProRule" id="PRU00323"/>
    </source>
</evidence>
<evidence type="ECO:0000256" key="6">
    <source>
        <dbReference type="ARBA" id="ARBA00022723"/>
    </source>
</evidence>
<dbReference type="PROSITE" id="PS00290">
    <property type="entry name" value="IG_MHC"/>
    <property type="match status" value="1"/>
</dbReference>
<feature type="domain" description="Link" evidence="24">
    <location>
        <begin position="153"/>
        <end position="248"/>
    </location>
</feature>
<feature type="domain" description="Sushi" evidence="23">
    <location>
        <begin position="2027"/>
        <end position="2087"/>
    </location>
</feature>
<proteinExistence type="inferred from homology"/>
<evidence type="ECO:0000256" key="15">
    <source>
        <dbReference type="ARBA" id="ARBA00039399"/>
    </source>
</evidence>
<dbReference type="GO" id="GO:0045202">
    <property type="term" value="C:synapse"/>
    <property type="evidence" value="ECO:0007669"/>
    <property type="project" value="TreeGrafter"/>
</dbReference>
<keyword evidence="5 17" id="KW-0768">Sushi</keyword>
<feature type="domain" description="C-type lectin" evidence="21">
    <location>
        <begin position="1909"/>
        <end position="2023"/>
    </location>
</feature>
<feature type="region of interest" description="Disordered" evidence="19">
    <location>
        <begin position="1403"/>
        <end position="1443"/>
    </location>
</feature>
<feature type="compositionally biased region" description="Polar residues" evidence="19">
    <location>
        <begin position="1336"/>
        <end position="1348"/>
    </location>
</feature>
<feature type="region of interest" description="Disordered" evidence="19">
    <location>
        <begin position="1665"/>
        <end position="1698"/>
    </location>
</feature>
<feature type="compositionally biased region" description="Pro residues" evidence="19">
    <location>
        <begin position="754"/>
        <end position="764"/>
    </location>
</feature>
<dbReference type="Pfam" id="PF07686">
    <property type="entry name" value="V-set"/>
    <property type="match status" value="1"/>
</dbReference>
<dbReference type="InterPro" id="IPR035976">
    <property type="entry name" value="Sushi/SCR/CCP_sf"/>
</dbReference>
<dbReference type="InterPro" id="IPR007110">
    <property type="entry name" value="Ig-like_dom"/>
</dbReference>
<sequence length="2111" mass="220028">MTTLLLVFVTLRVVAARLSEEVSDHDNSLSVSIPQPSPLKVLLGTSLTIPCYFIDPMHPVTTAPSTAPLTPRIKWSRVSKEKEVVLLVATEGQVRVNSLYQDKVSLPNYPAIPSDATLEIQNLRSNDSGIYRCEVMHGIEDSEATLEVIVKGIVFHYRAISTRYTLDFDRAQRACLQNSAIIATPEQLQAAYEDGFHQCDAGWLADQTVRYPIHTPREGCYGDKDEFPGVRTYGIRDTNETYDVYCFAEEMEGEVFYATSPEKFTFQEAANECRRLGARLATTGQLYLAWQGGMDMCSAGWLADRSVRYPISKARPNCGGNLLGVRTVYLHANQTGYPDPSSRYDAICYTGEDFIDIPENFFGVGGEDITIQTVTWPDVELPLSQNVTEGEARGNVILTAKPIFDMSPTILEPEEPLTFVPDIGATTFPEAENRTEEASRPWGLPEEVTPGLGFATAFTSEDLVVQVTIAPGAAAVPGQAHLPGGVVFHYRPGSTRYALTFEEAQQACMRTGAVMATPEQLQAAYEAGYEQCDAGWLQDQTVRYPIVSPRTPCVGDKDSSPGVRTYGVRPSSETYDVYCYVDKLEGEVFFATSLEQFTFQEALAFCEAQNATLASTGQLYAAWSRGLDKCYAGWLADGSLRYPIVTPRPACGGDKPGVRTVYLYPNQTGLPDPLSRHHAFCFRGVSGVPSSEEGVTPTPSSEVEDWIIVTRVGPGVAAVPEEEVTTAVPGFTTEPGNQTEWESAYTPVGTSPLPGIPPTWPPTIPAAEDRTEGPSATEESSASEVPSTSEEPYTSSLAVPGRTEQPGSGEASGAPDLSGDFTSSGEASGHLDSSGQPSGVSASGLPSGDLDSSGLSPTVGSGLPEGKDIIEDISVLPTGGEGLETSASGVEELSGLPSGEGLETSASGVEEQSGLPSGGEGLETSASGVEELSGLPSGGEGLETSATGRVDISVFPTGEEHLEISASGVGELSGLLPSGEGLETSASGIEDVNQLPTERGDLETSASGVEDVSGLPSGREGLEGLETSASGVGDLSGLPSGGEGLETSASGIEVISVLPTGREDLETSASGIEDISVLPTEGEGLETSASGVEDVSGILSGGEGLETSASGVEGGSGLPSGEGLETSTSGVKNISQTSTEREGLETSASGVEDVSGLPSGSEDLESPISGVGDDLSGLPSGREGLETSASGAEDLGGLPSGKEDVVGSASGALDFGGPLSGTVGSGQTPETSGLPSGFSGEYSGLPDFSGFSSGFPTVSLVDSTLVEVVTATTASELEGRGTIGISSSGDISGMPFGELDSSGDISGLPSGTEFSGQASGSPDISGEISEFFGVSGQPSGSPDISGKTSGIPEVSGQPSGFPDTSGITSGVTELSGLSSGQSDVSGEASGVLLGSGQSFSITDLSGETSGVPDLSGQPSGLSVFSGTTPGTPDLASGTMSGSGDSSGITFVDTGLVEVTPTIFKEEEGLGSVELSGLPSGETDVSGTSGLVDGSGQSSGTIDSGEFMSPAPEFSGLPSGVAEVSGEFSGVETGSSLPSGVYDGSGLASGFPTVSLIDRTLVESITQGPTAQEAEEGPSGILELSGAHSGAPDVSGDHSGSLHLSTLQSGLMESSTELSSTPYFSGDFPSTSDISGESSAATSASGETLGLSEVTLITSELVEGVTEPTVSQELGQGPPVTRTPQLLEASGEASASGDLDEAVTAFPGSEVEASSVLEASSEPSVYLEGGVSATPEASGELSGSPDLHKTTSAFHKVDLETSSGLGVSSTSWNFQEGSREGSATLEVSGESTTTSSIDTETSRVLSTTPTASGDRTEISGDLSGHISELDVVISTSLPESEWAQQTQRPAETHQEVESSSSPSPSGEETQTAETAMSLTDASRPTFPEGSGETVSTITDQELCEEGWTKFQGHCYRHFPDRETWVDAERRCREQQSHLSSIITLEEQEFVNKNAQDYQWIGLNDRTIEGDFRWSDGHSLQFEKWRPNQPDNFFATGEDCVVMIWHEKGEWNDVPCNYQLPFTCKKGTVACGDPPVVKHARTLGQKKDRYEISSLVRYQCTEGFVQRHVPTIRCQPSGHWEEPRITCTDPSTYKRRLQKRSLRPMRSRPSMVH</sequence>
<dbReference type="InterPro" id="IPR036179">
    <property type="entry name" value="Ig-like_dom_sf"/>
</dbReference>
<dbReference type="PROSITE" id="PS01241">
    <property type="entry name" value="LINK_1"/>
    <property type="match status" value="3"/>
</dbReference>
<feature type="compositionally biased region" description="Polar residues" evidence="19">
    <location>
        <begin position="1225"/>
        <end position="1234"/>
    </location>
</feature>
<feature type="domain" description="Ig-like" evidence="22">
    <location>
        <begin position="34"/>
        <end position="147"/>
    </location>
</feature>
<dbReference type="GO" id="GO:0005615">
    <property type="term" value="C:extracellular space"/>
    <property type="evidence" value="ECO:0007669"/>
    <property type="project" value="TreeGrafter"/>
</dbReference>
<dbReference type="InterPro" id="IPR000538">
    <property type="entry name" value="Link_dom"/>
</dbReference>
<feature type="disulfide bond" evidence="17">
    <location>
        <begin position="2058"/>
        <end position="2085"/>
    </location>
</feature>
<feature type="region of interest" description="Disordered" evidence="19">
    <location>
        <begin position="1567"/>
        <end position="1601"/>
    </location>
</feature>
<feature type="compositionally biased region" description="Low complexity" evidence="19">
    <location>
        <begin position="1787"/>
        <end position="1798"/>
    </location>
</feature>
<evidence type="ECO:0000256" key="2">
    <source>
        <dbReference type="ARBA" id="ARBA00006838"/>
    </source>
</evidence>
<dbReference type="GeneTree" id="ENSGT00940000155971"/>
<keyword evidence="7 20" id="KW-0732">Signal</keyword>
<feature type="region of interest" description="Disordered" evidence="19">
    <location>
        <begin position="1715"/>
        <end position="1744"/>
    </location>
</feature>
<dbReference type="Ensembl" id="ENSNGAT00000007724.1">
    <property type="protein sequence ID" value="ENSNGAP00000004679.1"/>
    <property type="gene ID" value="ENSNGAG00000006255.1"/>
</dbReference>
<feature type="domain" description="Link" evidence="24">
    <location>
        <begin position="254"/>
        <end position="350"/>
    </location>
</feature>
<dbReference type="SMART" id="SM00409">
    <property type="entry name" value="IG"/>
    <property type="match status" value="1"/>
</dbReference>
<comment type="function">
    <text evidence="14">This proteoglycan is a major component of extracellular matrix of cartilagenous tissues. A major function of this protein is to resist compression in cartilage. It binds avidly to hyaluronic acid via an N-terminal globular region. May play a regulatory role in the matrix assembly of the cartilage.</text>
</comment>
<evidence type="ECO:0000256" key="14">
    <source>
        <dbReference type="ARBA" id="ARBA00037047"/>
    </source>
</evidence>
<evidence type="ECO:0000313" key="26">
    <source>
        <dbReference type="Proteomes" id="UP000694381"/>
    </source>
</evidence>
<evidence type="ECO:0000256" key="13">
    <source>
        <dbReference type="ARBA" id="ARBA00023319"/>
    </source>
</evidence>
<dbReference type="InterPro" id="IPR050691">
    <property type="entry name" value="Hyaluronan_bind_Proteoglycan"/>
</dbReference>
<dbReference type="PRINTS" id="PR01265">
    <property type="entry name" value="LINKMODULE"/>
</dbReference>
<dbReference type="FunFam" id="2.60.40.10:FF:000451">
    <property type="entry name" value="aggrecan core protein"/>
    <property type="match status" value="1"/>
</dbReference>
<dbReference type="Proteomes" id="UP000694381">
    <property type="component" value="Unassembled WGS sequence"/>
</dbReference>
<feature type="compositionally biased region" description="Low complexity" evidence="19">
    <location>
        <begin position="975"/>
        <end position="985"/>
    </location>
</feature>
<dbReference type="PANTHER" id="PTHR22804">
    <property type="entry name" value="AGGRECAN/VERSICAN PROTEOGLYCAN"/>
    <property type="match status" value="1"/>
</dbReference>
<feature type="disulfide bond" evidence="18">
    <location>
        <begin position="297"/>
        <end position="318"/>
    </location>
</feature>
<dbReference type="InterPro" id="IPR001304">
    <property type="entry name" value="C-type_lectin-like"/>
</dbReference>
<dbReference type="SMART" id="SM00032">
    <property type="entry name" value="CCP"/>
    <property type="match status" value="1"/>
</dbReference>
<feature type="region of interest" description="Disordered" evidence="19">
    <location>
        <begin position="728"/>
        <end position="946"/>
    </location>
</feature>
<feature type="region of interest" description="Disordered" evidence="19">
    <location>
        <begin position="1494"/>
        <end position="1519"/>
    </location>
</feature>
<feature type="compositionally biased region" description="Polar residues" evidence="19">
    <location>
        <begin position="1312"/>
        <end position="1322"/>
    </location>
</feature>
<feature type="compositionally biased region" description="Polar residues" evidence="19">
    <location>
        <begin position="820"/>
        <end position="841"/>
    </location>
</feature>
<feature type="signal peptide" evidence="20">
    <location>
        <begin position="1"/>
        <end position="16"/>
    </location>
</feature>
<evidence type="ECO:0000256" key="4">
    <source>
        <dbReference type="ARBA" id="ARBA00022530"/>
    </source>
</evidence>
<dbReference type="CDD" id="cd03588">
    <property type="entry name" value="CLECT_CSPGs"/>
    <property type="match status" value="1"/>
</dbReference>
<dbReference type="PROSITE" id="PS50923">
    <property type="entry name" value="SUSHI"/>
    <property type="match status" value="1"/>
</dbReference>
<dbReference type="SMART" id="SM00445">
    <property type="entry name" value="LINK"/>
    <property type="match status" value="4"/>
</dbReference>
<dbReference type="GO" id="GO:0010001">
    <property type="term" value="P:glial cell differentiation"/>
    <property type="evidence" value="ECO:0007669"/>
    <property type="project" value="TreeGrafter"/>
</dbReference>
<dbReference type="Pfam" id="PF00084">
    <property type="entry name" value="Sushi"/>
    <property type="match status" value="1"/>
</dbReference>
<dbReference type="GO" id="GO:0007417">
    <property type="term" value="P:central nervous system development"/>
    <property type="evidence" value="ECO:0007669"/>
    <property type="project" value="TreeGrafter"/>
</dbReference>
<keyword evidence="9" id="KW-0677">Repeat</keyword>
<dbReference type="GO" id="GO:0051216">
    <property type="term" value="P:cartilage development"/>
    <property type="evidence" value="ECO:0007669"/>
    <property type="project" value="UniProtKB-ARBA"/>
</dbReference>
<dbReference type="InterPro" id="IPR013106">
    <property type="entry name" value="Ig_V-set"/>
</dbReference>
<feature type="disulfide bond" evidence="18">
    <location>
        <begin position="199"/>
        <end position="220"/>
    </location>
</feature>
<evidence type="ECO:0000256" key="11">
    <source>
        <dbReference type="ARBA" id="ARBA00023157"/>
    </source>
</evidence>
<feature type="region of interest" description="Disordered" evidence="19">
    <location>
        <begin position="1838"/>
        <end position="1894"/>
    </location>
</feature>
<dbReference type="CDD" id="cd00033">
    <property type="entry name" value="CCP"/>
    <property type="match status" value="1"/>
</dbReference>
<name>A0A8C6W3H0_NANGA</name>
<organism evidence="25 26">
    <name type="scientific">Nannospalax galili</name>
    <name type="common">Northern Israeli blind subterranean mole rat</name>
    <name type="synonym">Spalax galili</name>
    <dbReference type="NCBI Taxonomy" id="1026970"/>
    <lineage>
        <taxon>Eukaryota</taxon>
        <taxon>Metazoa</taxon>
        <taxon>Chordata</taxon>
        <taxon>Craniata</taxon>
        <taxon>Vertebrata</taxon>
        <taxon>Euteleostomi</taxon>
        <taxon>Mammalia</taxon>
        <taxon>Eutheria</taxon>
        <taxon>Euarchontoglires</taxon>
        <taxon>Glires</taxon>
        <taxon>Rodentia</taxon>
        <taxon>Myomorpha</taxon>
        <taxon>Muroidea</taxon>
        <taxon>Spalacidae</taxon>
        <taxon>Spalacinae</taxon>
        <taxon>Nannospalax</taxon>
    </lineage>
</organism>
<feature type="domain" description="Link" evidence="24">
    <location>
        <begin position="486"/>
        <end position="581"/>
    </location>
</feature>
<dbReference type="PROSITE" id="PS50835">
    <property type="entry name" value="IG_LIKE"/>
    <property type="match status" value="1"/>
</dbReference>
<dbReference type="Gene3D" id="2.60.40.10">
    <property type="entry name" value="Immunoglobulins"/>
    <property type="match status" value="1"/>
</dbReference>
<evidence type="ECO:0000256" key="8">
    <source>
        <dbReference type="ARBA" id="ARBA00022734"/>
    </source>
</evidence>
<feature type="compositionally biased region" description="Polar residues" evidence="19">
    <location>
        <begin position="1838"/>
        <end position="1848"/>
    </location>
</feature>
<feature type="region of interest" description="Disordered" evidence="19">
    <location>
        <begin position="1764"/>
        <end position="1822"/>
    </location>
</feature>
<dbReference type="InterPro" id="IPR033987">
    <property type="entry name" value="CSPG_CTLD"/>
</dbReference>
<evidence type="ECO:0000256" key="20">
    <source>
        <dbReference type="SAM" id="SignalP"/>
    </source>
</evidence>
<dbReference type="SMART" id="SM00406">
    <property type="entry name" value="IGv"/>
    <property type="match status" value="1"/>
</dbReference>
<keyword evidence="4" id="KW-0272">Extracellular matrix</keyword>
<keyword evidence="8" id="KW-0430">Lectin</keyword>
<feature type="compositionally biased region" description="Polar residues" evidence="19">
    <location>
        <begin position="1865"/>
        <end position="1881"/>
    </location>
</feature>
<dbReference type="GO" id="GO:0002052">
    <property type="term" value="P:positive regulation of neuroblast proliferation"/>
    <property type="evidence" value="ECO:0007669"/>
    <property type="project" value="TreeGrafter"/>
</dbReference>
<feature type="compositionally biased region" description="Low complexity" evidence="19">
    <location>
        <begin position="843"/>
        <end position="857"/>
    </location>
</feature>
<evidence type="ECO:0000259" key="24">
    <source>
        <dbReference type="PROSITE" id="PS50963"/>
    </source>
</evidence>
<dbReference type="CDD" id="cd03520">
    <property type="entry name" value="Link_domain_CSPGs_modules_2_4"/>
    <property type="match status" value="2"/>
</dbReference>
<dbReference type="FunFam" id="3.10.100.10:FF:000003">
    <property type="entry name" value="Versican core protein"/>
    <property type="match status" value="1"/>
</dbReference>
<keyword evidence="10" id="KW-0654">Proteoglycan</keyword>
<feature type="disulfide bond" evidence="17">
    <location>
        <begin position="2029"/>
        <end position="2072"/>
    </location>
</feature>
<reference evidence="25" key="2">
    <citation type="submission" date="2025-09" db="UniProtKB">
        <authorList>
            <consortium name="Ensembl"/>
        </authorList>
    </citation>
    <scope>IDENTIFICATION</scope>
</reference>
<evidence type="ECO:0000256" key="5">
    <source>
        <dbReference type="ARBA" id="ARBA00022659"/>
    </source>
</evidence>
<feature type="compositionally biased region" description="Polar residues" evidence="19">
    <location>
        <begin position="1365"/>
        <end position="1384"/>
    </location>
</feature>
<dbReference type="InterPro" id="IPR013783">
    <property type="entry name" value="Ig-like_fold"/>
</dbReference>
<evidence type="ECO:0000256" key="12">
    <source>
        <dbReference type="ARBA" id="ARBA00023180"/>
    </source>
</evidence>
<dbReference type="PROSITE" id="PS50963">
    <property type="entry name" value="LINK_2"/>
    <property type="match status" value="4"/>
</dbReference>
<evidence type="ECO:0000259" key="22">
    <source>
        <dbReference type="PROSITE" id="PS50835"/>
    </source>
</evidence>
<evidence type="ECO:0000256" key="9">
    <source>
        <dbReference type="ARBA" id="ARBA00022737"/>
    </source>
</evidence>
<dbReference type="PANTHER" id="PTHR22804:SF42">
    <property type="entry name" value="AGGRECAN CORE PROTEIN"/>
    <property type="match status" value="1"/>
</dbReference>
<dbReference type="InterPro" id="IPR003599">
    <property type="entry name" value="Ig_sub"/>
</dbReference>
<dbReference type="InterPro" id="IPR016186">
    <property type="entry name" value="C-type_lectin-like/link_sf"/>
</dbReference>
<dbReference type="FunFam" id="3.10.100.10:FF:000011">
    <property type="entry name" value="Aggrecan core protein"/>
    <property type="match status" value="1"/>
</dbReference>
<feature type="compositionally biased region" description="Polar residues" evidence="19">
    <location>
        <begin position="1126"/>
        <end position="1138"/>
    </location>
</feature>
<protein>
    <recommendedName>
        <fullName evidence="15">Aggrecan core protein</fullName>
    </recommendedName>
    <alternativeName>
        <fullName evidence="16">Cartilage-specific proteoglycan core protein</fullName>
    </alternativeName>
</protein>
<feature type="compositionally biased region" description="Polar residues" evidence="19">
    <location>
        <begin position="1764"/>
        <end position="1775"/>
    </location>
</feature>
<feature type="disulfide bond" evidence="18">
    <location>
        <begin position="532"/>
        <end position="553"/>
    </location>
</feature>
<feature type="compositionally biased region" description="Polar residues" evidence="19">
    <location>
        <begin position="1802"/>
        <end position="1812"/>
    </location>
</feature>
<keyword evidence="26" id="KW-1185">Reference proteome</keyword>
<feature type="compositionally biased region" description="Polar residues" evidence="19">
    <location>
        <begin position="1416"/>
        <end position="1430"/>
    </location>
</feature>
<evidence type="ECO:0000256" key="7">
    <source>
        <dbReference type="ARBA" id="ARBA00022729"/>
    </source>
</evidence>
<evidence type="ECO:0000256" key="1">
    <source>
        <dbReference type="ARBA" id="ARBA00004498"/>
    </source>
</evidence>
<dbReference type="FunFam" id="2.10.70.10:FF:000003">
    <property type="entry name" value="Versican core protein"/>
    <property type="match status" value="1"/>
</dbReference>
<dbReference type="SUPFAM" id="SSF57535">
    <property type="entry name" value="Complement control module/SCR domain"/>
    <property type="match status" value="1"/>
</dbReference>
<dbReference type="Pfam" id="PF00059">
    <property type="entry name" value="Lectin_C"/>
    <property type="match status" value="1"/>
</dbReference>
<keyword evidence="3" id="KW-0964">Secreted</keyword>
<feature type="compositionally biased region" description="Low complexity" evidence="19">
    <location>
        <begin position="1715"/>
        <end position="1724"/>
    </location>
</feature>
<feature type="region of interest" description="Disordered" evidence="19">
    <location>
        <begin position="1302"/>
        <end position="1322"/>
    </location>
</feature>
<evidence type="ECO:0000313" key="25">
    <source>
        <dbReference type="Ensembl" id="ENSNGAP00000004679.1"/>
    </source>
</evidence>
<dbReference type="FunFam" id="3.10.100.10:FF:000009">
    <property type="entry name" value="Aggrecan core protein"/>
    <property type="match status" value="1"/>
</dbReference>
<comment type="subcellular location">
    <subcellularLocation>
        <location evidence="1">Secreted</location>
        <location evidence="1">Extracellular space</location>
        <location evidence="1">Extracellular matrix</location>
    </subcellularLocation>
</comment>
<dbReference type="Gene3D" id="3.10.100.10">
    <property type="entry name" value="Mannose-Binding Protein A, subunit A"/>
    <property type="match status" value="5"/>
</dbReference>
<dbReference type="GO" id="GO:0030246">
    <property type="term" value="F:carbohydrate binding"/>
    <property type="evidence" value="ECO:0007669"/>
    <property type="project" value="UniProtKB-KW"/>
</dbReference>
<gene>
    <name evidence="25" type="primary">Acan</name>
</gene>
<dbReference type="CDD" id="cd03517">
    <property type="entry name" value="Link_domain_CSPGs_modules_1_3"/>
    <property type="match status" value="2"/>
</dbReference>
<feature type="region of interest" description="Disordered" evidence="19">
    <location>
        <begin position="975"/>
        <end position="1046"/>
    </location>
</feature>
<comment type="similarity">
    <text evidence="2">Belongs to the aggrecan/versican proteoglycan family.</text>
</comment>
<dbReference type="InterPro" id="IPR000436">
    <property type="entry name" value="Sushi_SCR_CCP_dom"/>
</dbReference>
<evidence type="ECO:0000259" key="21">
    <source>
        <dbReference type="PROSITE" id="PS50041"/>
    </source>
</evidence>
<dbReference type="GO" id="GO:0072534">
    <property type="term" value="C:perineuronal net"/>
    <property type="evidence" value="ECO:0007669"/>
    <property type="project" value="TreeGrafter"/>
</dbReference>
<feature type="disulfide bond" evidence="18">
    <location>
        <begin position="630"/>
        <end position="651"/>
    </location>
</feature>
<dbReference type="PROSITE" id="PS00615">
    <property type="entry name" value="C_TYPE_LECTIN_1"/>
    <property type="match status" value="1"/>
</dbReference>
<dbReference type="PROSITE" id="PS50041">
    <property type="entry name" value="C_TYPE_LECTIN_2"/>
    <property type="match status" value="1"/>
</dbReference>
<accession>A0A8C6W3H0</accession>
<feature type="chain" id="PRO_5034918991" description="Aggrecan core protein" evidence="20">
    <location>
        <begin position="17"/>
        <end position="2111"/>
    </location>
</feature>
<dbReference type="SUPFAM" id="SSF56436">
    <property type="entry name" value="C-type lectin-like"/>
    <property type="match status" value="5"/>
</dbReference>
<feature type="region of interest" description="Disordered" evidence="19">
    <location>
        <begin position="1334"/>
        <end position="1388"/>
    </location>
</feature>
<reference evidence="25" key="1">
    <citation type="submission" date="2025-08" db="UniProtKB">
        <authorList>
            <consortium name="Ensembl"/>
        </authorList>
    </citation>
    <scope>IDENTIFICATION</scope>
</reference>
<keyword evidence="13" id="KW-0393">Immunoglobulin domain</keyword>